<accession>A0AA95KXA1</accession>
<dbReference type="InterPro" id="IPR035386">
    <property type="entry name" value="Arm-DNA-bind_5"/>
</dbReference>
<proteinExistence type="predicted"/>
<dbReference type="Proteomes" id="UP001177934">
    <property type="component" value="Chromosome"/>
</dbReference>
<dbReference type="Pfam" id="PF17293">
    <property type="entry name" value="Arm-DNA-bind_5"/>
    <property type="match status" value="1"/>
</dbReference>
<reference evidence="4" key="1">
    <citation type="journal article" date="2023" name="Nat. Commun.">
        <title>Identification of a novel Human Milk Oligosaccharides utilization cluster in the infant gut commensal Bacteroides dorei.</title>
        <authorList>
            <person name="Kijner S."/>
            <person name="Ennis D."/>
            <person name="Shmorak S."/>
            <person name="Florentin A."/>
            <person name="Yassour M."/>
        </authorList>
    </citation>
    <scope>NUCLEOTIDE SEQUENCE</scope>
    <source>
        <strain evidence="4">2</strain>
    </source>
</reference>
<dbReference type="InterPro" id="IPR025269">
    <property type="entry name" value="SAM-like_dom"/>
</dbReference>
<dbReference type="GO" id="GO:0003677">
    <property type="term" value="F:DNA binding"/>
    <property type="evidence" value="ECO:0007669"/>
    <property type="project" value="UniProtKB-KW"/>
</dbReference>
<dbReference type="Pfam" id="PF13102">
    <property type="entry name" value="Phage_int_SAM_5"/>
    <property type="match status" value="1"/>
</dbReference>
<evidence type="ECO:0000313" key="4">
    <source>
        <dbReference type="EMBL" id="WHX10464.1"/>
    </source>
</evidence>
<feature type="domain" description="Phage integrase SAM-like" evidence="2">
    <location>
        <begin position="100"/>
        <end position="172"/>
    </location>
</feature>
<keyword evidence="1 4" id="KW-0238">DNA-binding</keyword>
<dbReference type="EMBL" id="CP126056">
    <property type="protein sequence ID" value="WHX10464.1"/>
    <property type="molecule type" value="Genomic_DNA"/>
</dbReference>
<sequence length="173" mass="20398">MGITLGKKQLNKGRVSLYLNYSYNGKRRKEYLGIILDAPTSAERRAENKNKILIARQIRAKKELEFLSVEYHLNDIENTFNDILPTDKSNVPDFYILIGQFLDTYHKKDKKMVRACITHLRLFTRKKSLPVTLLTKDFCINFLEYLRDHLRGNTPIGYFKKFRMCINKCIEKS</sequence>
<protein>
    <submittedName>
        <fullName evidence="4">Phage integrase SAM-like domain and Arm DNA-binding domain-containing protein</fullName>
    </submittedName>
</protein>
<evidence type="ECO:0000259" key="3">
    <source>
        <dbReference type="Pfam" id="PF17293"/>
    </source>
</evidence>
<evidence type="ECO:0000313" key="5">
    <source>
        <dbReference type="Proteomes" id="UP001177934"/>
    </source>
</evidence>
<evidence type="ECO:0000259" key="2">
    <source>
        <dbReference type="Pfam" id="PF13102"/>
    </source>
</evidence>
<organism evidence="4 5">
    <name type="scientific">Phocaeicola dorei</name>
    <dbReference type="NCBI Taxonomy" id="357276"/>
    <lineage>
        <taxon>Bacteria</taxon>
        <taxon>Pseudomonadati</taxon>
        <taxon>Bacteroidota</taxon>
        <taxon>Bacteroidia</taxon>
        <taxon>Bacteroidales</taxon>
        <taxon>Bacteroidaceae</taxon>
        <taxon>Phocaeicola</taxon>
    </lineage>
</organism>
<feature type="domain" description="Arm DNA-binding" evidence="3">
    <location>
        <begin position="3"/>
        <end position="64"/>
    </location>
</feature>
<evidence type="ECO:0000256" key="1">
    <source>
        <dbReference type="ARBA" id="ARBA00023125"/>
    </source>
</evidence>
<name>A0AA95KXA1_9BACT</name>
<gene>
    <name evidence="4" type="ORF">QNN11_02790</name>
</gene>
<dbReference type="InterPro" id="IPR010998">
    <property type="entry name" value="Integrase_recombinase_N"/>
</dbReference>
<dbReference type="Gene3D" id="1.10.150.130">
    <property type="match status" value="1"/>
</dbReference>
<dbReference type="AlphaFoldDB" id="A0AA95KXA1"/>